<keyword evidence="1" id="KW-0175">Coiled coil</keyword>
<organism evidence="3">
    <name type="scientific">Spodoptera frugiperda</name>
    <name type="common">Fall armyworm</name>
    <dbReference type="NCBI Taxonomy" id="7108"/>
    <lineage>
        <taxon>Eukaryota</taxon>
        <taxon>Metazoa</taxon>
        <taxon>Ecdysozoa</taxon>
        <taxon>Arthropoda</taxon>
        <taxon>Hexapoda</taxon>
        <taxon>Insecta</taxon>
        <taxon>Pterygota</taxon>
        <taxon>Neoptera</taxon>
        <taxon>Endopterygota</taxon>
        <taxon>Lepidoptera</taxon>
        <taxon>Glossata</taxon>
        <taxon>Ditrysia</taxon>
        <taxon>Noctuoidea</taxon>
        <taxon>Noctuidae</taxon>
        <taxon>Amphipyrinae</taxon>
        <taxon>Spodoptera</taxon>
    </lineage>
</organism>
<feature type="region of interest" description="Disordered" evidence="2">
    <location>
        <begin position="318"/>
        <end position="371"/>
    </location>
</feature>
<sequence>MNCQTKLLWECPECKCKRPKNINANTPIRQQTGDTTLNCTPDANVTLRRKQSQNDTSICLEDTSPLGNTLCQYKNPASGSQSALTLQSLSEIISEKLKENNMTIISELRSTIQMEINKAISKLKEDVKQDTDALLLKNEERRAEINKINDKIDILQKENIKLQSEIKCLQDRTTSATTIKYYNQETNGKKFVLYGLTETYKESEYELHHRICSLFWDILGVDLSGSIEDTSRIGRYNRANRPLLIELMSKRTTKYICENSRYFQGTGLNISEFLDEDARNQRKNLRDRMLIARNKGQHAVIRNNKLYIEGELFIEDHQKETSQHPSSTQPETASPVMDLHNRNSPRKSKDSDQSFQRKNESYTFRAHNTEV</sequence>
<evidence type="ECO:0000256" key="1">
    <source>
        <dbReference type="SAM" id="Coils"/>
    </source>
</evidence>
<feature type="compositionally biased region" description="Polar residues" evidence="2">
    <location>
        <begin position="323"/>
        <end position="332"/>
    </location>
</feature>
<dbReference type="EMBL" id="ODYU01002970">
    <property type="protein sequence ID" value="SOQ41142.1"/>
    <property type="molecule type" value="Genomic_DNA"/>
</dbReference>
<evidence type="ECO:0000313" key="3">
    <source>
        <dbReference type="EMBL" id="SOQ41142.1"/>
    </source>
</evidence>
<evidence type="ECO:0000256" key="2">
    <source>
        <dbReference type="SAM" id="MobiDB-lite"/>
    </source>
</evidence>
<protein>
    <submittedName>
        <fullName evidence="3">SFRICE_041622</fullName>
    </submittedName>
</protein>
<feature type="coiled-coil region" evidence="1">
    <location>
        <begin position="138"/>
        <end position="172"/>
    </location>
</feature>
<name>A0A2H1VL35_SPOFR</name>
<reference evidence="3" key="1">
    <citation type="submission" date="2016-07" db="EMBL/GenBank/DDBJ databases">
        <authorList>
            <person name="Bretaudeau A."/>
        </authorList>
    </citation>
    <scope>NUCLEOTIDE SEQUENCE</scope>
    <source>
        <strain evidence="3">Rice</strain>
        <tissue evidence="3">Whole body</tissue>
    </source>
</reference>
<gene>
    <name evidence="3" type="ORF">SFRICE_041622</name>
</gene>
<dbReference type="AlphaFoldDB" id="A0A2H1VL35"/>
<feature type="compositionally biased region" description="Basic and acidic residues" evidence="2">
    <location>
        <begin position="347"/>
        <end position="360"/>
    </location>
</feature>
<proteinExistence type="predicted"/>
<accession>A0A2H1VL35</accession>